<reference evidence="8" key="2">
    <citation type="submission" date="2021-04" db="EMBL/GenBank/DDBJ databases">
        <authorList>
            <person name="Gilroy R."/>
        </authorList>
    </citation>
    <scope>NUCLEOTIDE SEQUENCE</scope>
    <source>
        <strain evidence="8">B5-657</strain>
    </source>
</reference>
<dbReference type="EMBL" id="JAHLFQ010000194">
    <property type="protein sequence ID" value="MBU3804738.1"/>
    <property type="molecule type" value="Genomic_DNA"/>
</dbReference>
<comment type="caution">
    <text evidence="8">The sequence shown here is derived from an EMBL/GenBank/DDBJ whole genome shotgun (WGS) entry which is preliminary data.</text>
</comment>
<feature type="signal peptide" evidence="6">
    <location>
        <begin position="1"/>
        <end position="21"/>
    </location>
</feature>
<dbReference type="AlphaFoldDB" id="A0A9E2NNT5"/>
<dbReference type="InterPro" id="IPR039424">
    <property type="entry name" value="SBP_5"/>
</dbReference>
<keyword evidence="4 6" id="KW-0732">Signal</keyword>
<dbReference type="CDD" id="cd08504">
    <property type="entry name" value="PBP2_OppA"/>
    <property type="match status" value="1"/>
</dbReference>
<dbReference type="SUPFAM" id="SSF53850">
    <property type="entry name" value="Periplasmic binding protein-like II"/>
    <property type="match status" value="1"/>
</dbReference>
<evidence type="ECO:0000313" key="9">
    <source>
        <dbReference type="Proteomes" id="UP000824229"/>
    </source>
</evidence>
<dbReference type="PROSITE" id="PS51257">
    <property type="entry name" value="PROKAR_LIPOPROTEIN"/>
    <property type="match status" value="1"/>
</dbReference>
<feature type="compositionally biased region" description="Polar residues" evidence="5">
    <location>
        <begin position="23"/>
        <end position="35"/>
    </location>
</feature>
<evidence type="ECO:0000256" key="6">
    <source>
        <dbReference type="SAM" id="SignalP"/>
    </source>
</evidence>
<comment type="similarity">
    <text evidence="2">Belongs to the bacterial solute-binding protein 5 family.</text>
</comment>
<dbReference type="PIRSF" id="PIRSF002741">
    <property type="entry name" value="MppA"/>
    <property type="match status" value="1"/>
</dbReference>
<proteinExistence type="inferred from homology"/>
<name>A0A9E2NNT5_9FIRM</name>
<evidence type="ECO:0000256" key="2">
    <source>
        <dbReference type="ARBA" id="ARBA00005695"/>
    </source>
</evidence>
<feature type="domain" description="Solute-binding protein family 5" evidence="7">
    <location>
        <begin position="95"/>
        <end position="480"/>
    </location>
</feature>
<dbReference type="Proteomes" id="UP000824229">
    <property type="component" value="Unassembled WGS sequence"/>
</dbReference>
<dbReference type="PANTHER" id="PTHR30290">
    <property type="entry name" value="PERIPLASMIC BINDING COMPONENT OF ABC TRANSPORTER"/>
    <property type="match status" value="1"/>
</dbReference>
<organism evidence="8 9">
    <name type="scientific">Candidatus Cellulosilyticum pullistercoris</name>
    <dbReference type="NCBI Taxonomy" id="2838521"/>
    <lineage>
        <taxon>Bacteria</taxon>
        <taxon>Bacillati</taxon>
        <taxon>Bacillota</taxon>
        <taxon>Clostridia</taxon>
        <taxon>Lachnospirales</taxon>
        <taxon>Cellulosilyticaceae</taxon>
        <taxon>Cellulosilyticum</taxon>
    </lineage>
</organism>
<dbReference type="Gene3D" id="3.90.76.10">
    <property type="entry name" value="Dipeptide-binding Protein, Domain 1"/>
    <property type="match status" value="1"/>
</dbReference>
<dbReference type="Gene3D" id="3.40.190.10">
    <property type="entry name" value="Periplasmic binding protein-like II"/>
    <property type="match status" value="1"/>
</dbReference>
<dbReference type="GO" id="GO:1904680">
    <property type="term" value="F:peptide transmembrane transporter activity"/>
    <property type="evidence" value="ECO:0007669"/>
    <property type="project" value="TreeGrafter"/>
</dbReference>
<dbReference type="FunFam" id="3.90.76.10:FF:000001">
    <property type="entry name" value="Oligopeptide ABC transporter substrate-binding protein"/>
    <property type="match status" value="1"/>
</dbReference>
<dbReference type="GO" id="GO:0030288">
    <property type="term" value="C:outer membrane-bounded periplasmic space"/>
    <property type="evidence" value="ECO:0007669"/>
    <property type="project" value="UniProtKB-ARBA"/>
</dbReference>
<dbReference type="PANTHER" id="PTHR30290:SF10">
    <property type="entry name" value="PERIPLASMIC OLIGOPEPTIDE-BINDING PROTEIN-RELATED"/>
    <property type="match status" value="1"/>
</dbReference>
<dbReference type="GO" id="GO:0015833">
    <property type="term" value="P:peptide transport"/>
    <property type="evidence" value="ECO:0007669"/>
    <property type="project" value="TreeGrafter"/>
</dbReference>
<evidence type="ECO:0000256" key="3">
    <source>
        <dbReference type="ARBA" id="ARBA00022448"/>
    </source>
</evidence>
<evidence type="ECO:0000256" key="4">
    <source>
        <dbReference type="ARBA" id="ARBA00022729"/>
    </source>
</evidence>
<evidence type="ECO:0000259" key="7">
    <source>
        <dbReference type="Pfam" id="PF00496"/>
    </source>
</evidence>
<dbReference type="FunFam" id="3.10.105.10:FF:000001">
    <property type="entry name" value="Oligopeptide ABC transporter, oligopeptide-binding protein"/>
    <property type="match status" value="1"/>
</dbReference>
<dbReference type="GO" id="GO:0043190">
    <property type="term" value="C:ATP-binding cassette (ABC) transporter complex"/>
    <property type="evidence" value="ECO:0007669"/>
    <property type="project" value="InterPro"/>
</dbReference>
<evidence type="ECO:0000256" key="5">
    <source>
        <dbReference type="SAM" id="MobiDB-lite"/>
    </source>
</evidence>
<reference evidence="8" key="1">
    <citation type="journal article" date="2021" name="PeerJ">
        <title>Extensive microbial diversity within the chicken gut microbiome revealed by metagenomics and culture.</title>
        <authorList>
            <person name="Gilroy R."/>
            <person name="Ravi A."/>
            <person name="Getino M."/>
            <person name="Pursley I."/>
            <person name="Horton D.L."/>
            <person name="Alikhan N.F."/>
            <person name="Baker D."/>
            <person name="Gharbi K."/>
            <person name="Hall N."/>
            <person name="Watson M."/>
            <person name="Adriaenssens E.M."/>
            <person name="Foster-Nyarko E."/>
            <person name="Jarju S."/>
            <person name="Secka A."/>
            <person name="Antonio M."/>
            <person name="Oren A."/>
            <person name="Chaudhuri R.R."/>
            <person name="La Ragione R."/>
            <person name="Hildebrand F."/>
            <person name="Pallen M.J."/>
        </authorList>
    </citation>
    <scope>NUCLEOTIDE SEQUENCE</scope>
    <source>
        <strain evidence="8">B5-657</strain>
    </source>
</reference>
<evidence type="ECO:0000313" key="8">
    <source>
        <dbReference type="EMBL" id="MBU3804738.1"/>
    </source>
</evidence>
<dbReference type="InterPro" id="IPR000914">
    <property type="entry name" value="SBP_5_dom"/>
</dbReference>
<comment type="subcellular location">
    <subcellularLocation>
        <location evidence="1">Cell envelope</location>
    </subcellularLocation>
</comment>
<feature type="chain" id="PRO_5038912293" evidence="6">
    <location>
        <begin position="22"/>
        <end position="561"/>
    </location>
</feature>
<protein>
    <submittedName>
        <fullName evidence="8">Peptide ABC transporter substrate-binding protein</fullName>
    </submittedName>
</protein>
<keyword evidence="3" id="KW-0813">Transport</keyword>
<gene>
    <name evidence="8" type="ORF">H9872_08270</name>
</gene>
<accession>A0A9E2NNT5</accession>
<sequence>MRKKLLSTLAMLMVCSMSLTACSSGKSTSGNNTQASTEGSSGSSELGFTLAADQTLKFNLGADPLTLDPQLNAATDGSHIINNTYEGLMREVDGEIVPAMAESYTVSEDGLVYTFTLRDAKWSDGQPVTAGDFEFAWKRGADPATASEYMYIFESANILNASAIGKGEMSVDELGVKALDEKTLQVTLSAPTEYFLQLCGFSTMMPVRADVVDSEGVWAKDPAKAISNGPFKLAEYKMGDQIVLVKNENYWNAENVTLDKIVCYMIADESTAHTKYTAGELDINEFIPADEMPKLIAEDPTFYILPKIGTYYYAFNMNNEALQDVRVRKALNLAINREQIVNDVTRSGQIVAAGFMPEGITDEEGNSFTETAGDYGIPAKGDVEAAKALLAEAGYPDGVGLPEIEILYNTSESHKKIAEALQEMWKQNLGINVKLTNQEWAVFQETTNQNKFDSIARRGWIGDYNDPQTMLEIFESNNGQNIGRYSNEAFDAEMAASRVTTGAERMEHLYKAHDILMEDMPIIPIYYYSYPIMVQDTVEGWQVNSISKLWLGDAKMVVVEE</sequence>
<feature type="region of interest" description="Disordered" evidence="5">
    <location>
        <begin position="23"/>
        <end position="44"/>
    </location>
</feature>
<dbReference type="Pfam" id="PF00496">
    <property type="entry name" value="SBP_bac_5"/>
    <property type="match status" value="1"/>
</dbReference>
<dbReference type="InterPro" id="IPR030678">
    <property type="entry name" value="Peptide/Ni-bd"/>
</dbReference>
<dbReference type="Gene3D" id="3.10.105.10">
    <property type="entry name" value="Dipeptide-binding Protein, Domain 3"/>
    <property type="match status" value="1"/>
</dbReference>
<evidence type="ECO:0000256" key="1">
    <source>
        <dbReference type="ARBA" id="ARBA00004196"/>
    </source>
</evidence>